<dbReference type="EMBL" id="JAMKFB020000019">
    <property type="protein sequence ID" value="KAL0165720.1"/>
    <property type="molecule type" value="Genomic_DNA"/>
</dbReference>
<dbReference type="Proteomes" id="UP001529510">
    <property type="component" value="Unassembled WGS sequence"/>
</dbReference>
<evidence type="ECO:0000313" key="7">
    <source>
        <dbReference type="Proteomes" id="UP001529510"/>
    </source>
</evidence>
<dbReference type="AlphaFoldDB" id="A0ABD0NW34"/>
<accession>A0ABD0NW34</accession>
<comment type="caution">
    <text evidence="6">The sequence shown here is derived from an EMBL/GenBank/DDBJ whole genome shotgun (WGS) entry which is preliminary data.</text>
</comment>
<evidence type="ECO:0000313" key="6">
    <source>
        <dbReference type="EMBL" id="KAL0165720.1"/>
    </source>
</evidence>
<keyword evidence="5" id="KW-0539">Nucleus</keyword>
<evidence type="ECO:0000256" key="2">
    <source>
        <dbReference type="ARBA" id="ARBA00022723"/>
    </source>
</evidence>
<sequence>MLEEKYRVTEDQAVAQVSISDIWTSINMDAYLALTCHFITEEIQLSTILLGVKKKIPRFHIAAQIAEAKDTLMAEWGIRDKVRSLITDAAQNMVACANLLNVRHINRFAYMLNLVVKKSTLMTFALGHGELWRISNQTPQQKRSCQKYSFRWENQNINFYKRLKPTRNSTFTMYQTLYEQRKPLGVALTGLNTTLLPLSADV</sequence>
<keyword evidence="7" id="KW-1185">Reference proteome</keyword>
<keyword evidence="3" id="KW-0863">Zinc-finger</keyword>
<reference evidence="6 7" key="1">
    <citation type="submission" date="2024-05" db="EMBL/GenBank/DDBJ databases">
        <title>Genome sequencing and assembly of Indian major carp, Cirrhinus mrigala (Hamilton, 1822).</title>
        <authorList>
            <person name="Mohindra V."/>
            <person name="Chowdhury L.M."/>
            <person name="Lal K."/>
            <person name="Jena J.K."/>
        </authorList>
    </citation>
    <scope>NUCLEOTIDE SEQUENCE [LARGE SCALE GENOMIC DNA]</scope>
    <source>
        <strain evidence="6">CM1030</strain>
        <tissue evidence="6">Blood</tissue>
    </source>
</reference>
<name>A0ABD0NW34_CIRMR</name>
<dbReference type="PANTHER" id="PTHR46481">
    <property type="entry name" value="ZINC FINGER BED DOMAIN-CONTAINING PROTEIN 4"/>
    <property type="match status" value="1"/>
</dbReference>
<proteinExistence type="predicted"/>
<dbReference type="GO" id="GO:0005634">
    <property type="term" value="C:nucleus"/>
    <property type="evidence" value="ECO:0007669"/>
    <property type="project" value="UniProtKB-SubCell"/>
</dbReference>
<dbReference type="GO" id="GO:0008270">
    <property type="term" value="F:zinc ion binding"/>
    <property type="evidence" value="ECO:0007669"/>
    <property type="project" value="UniProtKB-KW"/>
</dbReference>
<dbReference type="PANTHER" id="PTHR46481:SF10">
    <property type="entry name" value="ZINC FINGER BED DOMAIN-CONTAINING PROTEIN 39"/>
    <property type="match status" value="1"/>
</dbReference>
<dbReference type="InterPro" id="IPR012337">
    <property type="entry name" value="RNaseH-like_sf"/>
</dbReference>
<comment type="subcellular location">
    <subcellularLocation>
        <location evidence="1">Nucleus</location>
    </subcellularLocation>
</comment>
<organism evidence="6 7">
    <name type="scientific">Cirrhinus mrigala</name>
    <name type="common">Mrigala</name>
    <dbReference type="NCBI Taxonomy" id="683832"/>
    <lineage>
        <taxon>Eukaryota</taxon>
        <taxon>Metazoa</taxon>
        <taxon>Chordata</taxon>
        <taxon>Craniata</taxon>
        <taxon>Vertebrata</taxon>
        <taxon>Euteleostomi</taxon>
        <taxon>Actinopterygii</taxon>
        <taxon>Neopterygii</taxon>
        <taxon>Teleostei</taxon>
        <taxon>Ostariophysi</taxon>
        <taxon>Cypriniformes</taxon>
        <taxon>Cyprinidae</taxon>
        <taxon>Labeoninae</taxon>
        <taxon>Labeonini</taxon>
        <taxon>Cirrhinus</taxon>
    </lineage>
</organism>
<dbReference type="InterPro" id="IPR052035">
    <property type="entry name" value="ZnF_BED_domain_contain"/>
</dbReference>
<gene>
    <name evidence="6" type="ORF">M9458_037564</name>
</gene>
<keyword evidence="2" id="KW-0479">Metal-binding</keyword>
<dbReference type="SUPFAM" id="SSF53098">
    <property type="entry name" value="Ribonuclease H-like"/>
    <property type="match status" value="1"/>
</dbReference>
<evidence type="ECO:0000256" key="1">
    <source>
        <dbReference type="ARBA" id="ARBA00004123"/>
    </source>
</evidence>
<evidence type="ECO:0000256" key="5">
    <source>
        <dbReference type="ARBA" id="ARBA00023242"/>
    </source>
</evidence>
<evidence type="ECO:0000256" key="4">
    <source>
        <dbReference type="ARBA" id="ARBA00022833"/>
    </source>
</evidence>
<evidence type="ECO:0000256" key="3">
    <source>
        <dbReference type="ARBA" id="ARBA00022771"/>
    </source>
</evidence>
<keyword evidence="4" id="KW-0862">Zinc</keyword>
<protein>
    <submittedName>
        <fullName evidence="6">Uncharacterized protein</fullName>
    </submittedName>
</protein>